<feature type="region of interest" description="Disordered" evidence="11">
    <location>
        <begin position="247"/>
        <end position="301"/>
    </location>
</feature>
<feature type="compositionally biased region" description="Low complexity" evidence="11">
    <location>
        <begin position="256"/>
        <end position="277"/>
    </location>
</feature>
<keyword evidence="13" id="KW-1185">Reference proteome</keyword>
<evidence type="ECO:0000313" key="13">
    <source>
        <dbReference type="Proteomes" id="UP000606974"/>
    </source>
</evidence>
<dbReference type="InterPro" id="IPR000511">
    <property type="entry name" value="Holocyt_c/c1_synthase"/>
</dbReference>
<comment type="function">
    <text evidence="10">Lyase that catalyzes the covalent linking of the heme group to the cytochrome C apoprotein to produce the mature functional cytochrome.</text>
</comment>
<feature type="compositionally biased region" description="Low complexity" evidence="11">
    <location>
        <begin position="79"/>
        <end position="91"/>
    </location>
</feature>
<feature type="compositionally biased region" description="Polar residues" evidence="11">
    <location>
        <begin position="154"/>
        <end position="163"/>
    </location>
</feature>
<evidence type="ECO:0000256" key="7">
    <source>
        <dbReference type="ARBA" id="ARBA00023128"/>
    </source>
</evidence>
<dbReference type="GO" id="GO:0005743">
    <property type="term" value="C:mitochondrial inner membrane"/>
    <property type="evidence" value="ECO:0007669"/>
    <property type="project" value="UniProtKB-SubCell"/>
</dbReference>
<evidence type="ECO:0000256" key="5">
    <source>
        <dbReference type="ARBA" id="ARBA00022792"/>
    </source>
</evidence>
<feature type="compositionally biased region" description="Low complexity" evidence="11">
    <location>
        <begin position="12"/>
        <end position="25"/>
    </location>
</feature>
<proteinExistence type="inferred from homology"/>
<evidence type="ECO:0000256" key="11">
    <source>
        <dbReference type="SAM" id="MobiDB-lite"/>
    </source>
</evidence>
<evidence type="ECO:0000313" key="12">
    <source>
        <dbReference type="EMBL" id="KAF7506166.1"/>
    </source>
</evidence>
<evidence type="ECO:0000256" key="6">
    <source>
        <dbReference type="ARBA" id="ARBA00023004"/>
    </source>
</evidence>
<feature type="compositionally biased region" description="Polar residues" evidence="11">
    <location>
        <begin position="278"/>
        <end position="293"/>
    </location>
</feature>
<feature type="compositionally biased region" description="Low complexity" evidence="11">
    <location>
        <begin position="381"/>
        <end position="396"/>
    </location>
</feature>
<keyword evidence="4 10" id="KW-0479">Metal-binding</keyword>
<comment type="caution">
    <text evidence="12">The sequence shown here is derived from an EMBL/GenBank/DDBJ whole genome shotgun (WGS) entry which is preliminary data.</text>
</comment>
<comment type="similarity">
    <text evidence="2 10">Belongs to the cytochrome c-type heme lyase family.</text>
</comment>
<sequence>MGWWKADPPAEPSSTPVPAASSSHPQVSLLPTPNTEDSGSSCPVDAKTRALWLQQASSAQRLPEPTTASSTRRDGNQEPASAAASTPLSTAQCSSDTISQSLDSAQASSSSSSSSFSASANKKTRRSLSHDRVISSIPRAFPSSSSSSPHPSSTAQPCNSESESGPHRSGNWIYPSEQQFFTAVLRKHNPQTLSAAAAFPSSSSSSSSSSSTSNATDSLADTIPSIIPIHNAVNERAWTLIQEWERPFSPQPQPQPGLSSSPSPRSRQPNNQQQQQQHPTKPTAPSNSSSSAKPCTGPKLLSFRGLGSGPAASAPSSGLTGLAADYLALLNPSSSLSPKARWNALRGYQAPFDRHDWVVERCGGERVEYVIDFYQGRSSQSQREEVSSSSSSSGFGALRGGGGRTASSSSSSSQHEPTLSFYLDVRPKLNSWEGWRTRLRGWLG</sequence>
<organism evidence="12 13">
    <name type="scientific">Endocarpon pusillum</name>
    <dbReference type="NCBI Taxonomy" id="364733"/>
    <lineage>
        <taxon>Eukaryota</taxon>
        <taxon>Fungi</taxon>
        <taxon>Dikarya</taxon>
        <taxon>Ascomycota</taxon>
        <taxon>Pezizomycotina</taxon>
        <taxon>Eurotiomycetes</taxon>
        <taxon>Chaetothyriomycetidae</taxon>
        <taxon>Verrucariales</taxon>
        <taxon>Verrucariaceae</taxon>
        <taxon>Endocarpon</taxon>
    </lineage>
</organism>
<evidence type="ECO:0000256" key="9">
    <source>
        <dbReference type="ARBA" id="ARBA00023239"/>
    </source>
</evidence>
<feature type="compositionally biased region" description="Polar residues" evidence="11">
    <location>
        <begin position="54"/>
        <end position="70"/>
    </location>
</feature>
<feature type="compositionally biased region" description="Low complexity" evidence="11">
    <location>
        <begin position="405"/>
        <end position="414"/>
    </location>
</feature>
<evidence type="ECO:0000256" key="3">
    <source>
        <dbReference type="ARBA" id="ARBA00022617"/>
    </source>
</evidence>
<feature type="compositionally biased region" description="Polar residues" evidence="11">
    <location>
        <begin position="29"/>
        <end position="41"/>
    </location>
</feature>
<evidence type="ECO:0000256" key="1">
    <source>
        <dbReference type="ARBA" id="ARBA00004273"/>
    </source>
</evidence>
<keyword evidence="3 10" id="KW-0349">Heme</keyword>
<accession>A0A8H7AFI4</accession>
<dbReference type="PROSITE" id="PS00822">
    <property type="entry name" value="CYTO_HEME_LYASE_2"/>
    <property type="match status" value="1"/>
</dbReference>
<dbReference type="GO" id="GO:0046872">
    <property type="term" value="F:metal ion binding"/>
    <property type="evidence" value="ECO:0007669"/>
    <property type="project" value="UniProtKB-KW"/>
</dbReference>
<gene>
    <name evidence="12" type="ORF">GJ744_012146</name>
</gene>
<comment type="catalytic activity">
    <reaction evidence="10">
        <text>holo-[cytochrome c] = apo-[cytochrome c] + heme b</text>
        <dbReference type="Rhea" id="RHEA:22648"/>
        <dbReference type="Rhea" id="RHEA-COMP:10725"/>
        <dbReference type="Rhea" id="RHEA-COMP:10726"/>
        <dbReference type="ChEBI" id="CHEBI:29950"/>
        <dbReference type="ChEBI" id="CHEBI:60344"/>
        <dbReference type="ChEBI" id="CHEBI:83739"/>
        <dbReference type="EC" id="4.4.1.17"/>
    </reaction>
</comment>
<name>A0A8H7AFI4_9EURO</name>
<comment type="subcellular location">
    <subcellularLocation>
        <location evidence="1 10">Mitochondrion inner membrane</location>
    </subcellularLocation>
</comment>
<feature type="region of interest" description="Disordered" evidence="11">
    <location>
        <begin position="1"/>
        <end position="173"/>
    </location>
</feature>
<dbReference type="PANTHER" id="PTHR12743:SF0">
    <property type="entry name" value="HOLOCYTOCHROME C-TYPE SYNTHASE"/>
    <property type="match status" value="1"/>
</dbReference>
<dbReference type="GO" id="GO:0004408">
    <property type="term" value="F:holocytochrome-c synthase activity"/>
    <property type="evidence" value="ECO:0007669"/>
    <property type="project" value="UniProtKB-EC"/>
</dbReference>
<dbReference type="AlphaFoldDB" id="A0A8H7AFI4"/>
<feature type="compositionally biased region" description="Low complexity" evidence="11">
    <location>
        <begin position="99"/>
        <end position="120"/>
    </location>
</feature>
<evidence type="ECO:0000256" key="8">
    <source>
        <dbReference type="ARBA" id="ARBA00023136"/>
    </source>
</evidence>
<dbReference type="Pfam" id="PF01265">
    <property type="entry name" value="Cyto_heme_lyase"/>
    <property type="match status" value="1"/>
</dbReference>
<protein>
    <recommendedName>
        <fullName evidence="10">Holocytochrome c-type synthase</fullName>
        <ecNumber evidence="10">4.4.1.17</ecNumber>
    </recommendedName>
</protein>
<dbReference type="OrthoDB" id="4243at2759"/>
<dbReference type="EC" id="4.4.1.17" evidence="10"/>
<reference evidence="12" key="1">
    <citation type="submission" date="2020-02" db="EMBL/GenBank/DDBJ databases">
        <authorList>
            <person name="Palmer J.M."/>
        </authorList>
    </citation>
    <scope>NUCLEOTIDE SEQUENCE</scope>
    <source>
        <strain evidence="12">EPUS1.4</strain>
        <tissue evidence="12">Thallus</tissue>
    </source>
</reference>
<evidence type="ECO:0000256" key="2">
    <source>
        <dbReference type="ARBA" id="ARBA00007255"/>
    </source>
</evidence>
<keyword evidence="8 10" id="KW-0472">Membrane</keyword>
<dbReference type="Proteomes" id="UP000606974">
    <property type="component" value="Unassembled WGS sequence"/>
</dbReference>
<dbReference type="EMBL" id="JAACFV010000092">
    <property type="protein sequence ID" value="KAF7506166.1"/>
    <property type="molecule type" value="Genomic_DNA"/>
</dbReference>
<dbReference type="PANTHER" id="PTHR12743">
    <property type="entry name" value="CYTOCHROME C1 HEME LYASE"/>
    <property type="match status" value="1"/>
</dbReference>
<keyword evidence="9 10" id="KW-0456">Lyase</keyword>
<keyword evidence="5 10" id="KW-0999">Mitochondrion inner membrane</keyword>
<keyword evidence="6 10" id="KW-0408">Iron</keyword>
<evidence type="ECO:0000256" key="4">
    <source>
        <dbReference type="ARBA" id="ARBA00022723"/>
    </source>
</evidence>
<feature type="region of interest" description="Disordered" evidence="11">
    <location>
        <begin position="196"/>
        <end position="217"/>
    </location>
</feature>
<feature type="compositionally biased region" description="Low complexity" evidence="11">
    <location>
        <begin position="135"/>
        <end position="153"/>
    </location>
</feature>
<evidence type="ECO:0000256" key="10">
    <source>
        <dbReference type="RuleBase" id="RU363130"/>
    </source>
</evidence>
<keyword evidence="7 10" id="KW-0496">Mitochondrion</keyword>
<feature type="region of interest" description="Disordered" evidence="11">
    <location>
        <begin position="381"/>
        <end position="417"/>
    </location>
</feature>